<dbReference type="InterPro" id="IPR029787">
    <property type="entry name" value="Nucleotide_cyclase"/>
</dbReference>
<feature type="region of interest" description="Disordered" evidence="6">
    <location>
        <begin position="637"/>
        <end position="658"/>
    </location>
</feature>
<dbReference type="SMART" id="SM00267">
    <property type="entry name" value="GGDEF"/>
    <property type="match status" value="1"/>
</dbReference>
<gene>
    <name evidence="9" type="ORF">ATC1_11192</name>
</gene>
<dbReference type="EMBL" id="DF968179">
    <property type="protein sequence ID" value="GAP39265.1"/>
    <property type="molecule type" value="Genomic_DNA"/>
</dbReference>
<dbReference type="InterPro" id="IPR052163">
    <property type="entry name" value="DGC-Regulatory_Protein"/>
</dbReference>
<reference evidence="9" key="1">
    <citation type="journal article" date="2015" name="Genome Announc.">
        <title>Draft Genome Sequence of Anaerolineae Strain TC1, a Novel Isolate from a Methanogenic Wastewater Treatment System.</title>
        <authorList>
            <person name="Matsuura N."/>
            <person name="Tourlousse D.M."/>
            <person name="Sun L."/>
            <person name="Toyonaga M."/>
            <person name="Kuroda K."/>
            <person name="Ohashi A."/>
            <person name="Cruz R."/>
            <person name="Yamaguchi T."/>
            <person name="Sekiguchi Y."/>
        </authorList>
    </citation>
    <scope>NUCLEOTIDE SEQUENCE [LARGE SCALE GENOMIC DNA]</scope>
    <source>
        <strain evidence="9">TC1</strain>
    </source>
</reference>
<dbReference type="InterPro" id="IPR043128">
    <property type="entry name" value="Rev_trsase/Diguanyl_cyclase"/>
</dbReference>
<dbReference type="STRING" id="1678840.ATC1_11192"/>
<feature type="transmembrane region" description="Helical" evidence="7">
    <location>
        <begin position="14"/>
        <end position="34"/>
    </location>
</feature>
<dbReference type="Gene3D" id="3.30.70.270">
    <property type="match status" value="1"/>
</dbReference>
<evidence type="ECO:0000256" key="5">
    <source>
        <dbReference type="ARBA" id="ARBA00023136"/>
    </source>
</evidence>
<feature type="domain" description="GGDEF" evidence="8">
    <location>
        <begin position="498"/>
        <end position="631"/>
    </location>
</feature>
<dbReference type="Pfam" id="PF00990">
    <property type="entry name" value="GGDEF"/>
    <property type="match status" value="1"/>
</dbReference>
<dbReference type="AlphaFoldDB" id="A0A0K8PAU6"/>
<evidence type="ECO:0000313" key="9">
    <source>
        <dbReference type="EMBL" id="GAP39265.1"/>
    </source>
</evidence>
<dbReference type="GO" id="GO:0005886">
    <property type="term" value="C:plasma membrane"/>
    <property type="evidence" value="ECO:0007669"/>
    <property type="project" value="UniProtKB-SubCell"/>
</dbReference>
<dbReference type="Gene3D" id="3.30.450.20">
    <property type="entry name" value="PAS domain"/>
    <property type="match status" value="2"/>
</dbReference>
<proteinExistence type="predicted"/>
<dbReference type="InterPro" id="IPR000160">
    <property type="entry name" value="GGDEF_dom"/>
</dbReference>
<evidence type="ECO:0000259" key="8">
    <source>
        <dbReference type="PROSITE" id="PS50887"/>
    </source>
</evidence>
<evidence type="ECO:0000256" key="6">
    <source>
        <dbReference type="SAM" id="MobiDB-lite"/>
    </source>
</evidence>
<dbReference type="SUPFAM" id="SSF55073">
    <property type="entry name" value="Nucleotide cyclase"/>
    <property type="match status" value="1"/>
</dbReference>
<protein>
    <submittedName>
        <fullName evidence="9">Protein containing diguanylate cyclase (GGDEF) domain</fullName>
    </submittedName>
</protein>
<dbReference type="InterPro" id="IPR033479">
    <property type="entry name" value="dCache_1"/>
</dbReference>
<dbReference type="CDD" id="cd01949">
    <property type="entry name" value="GGDEF"/>
    <property type="match status" value="1"/>
</dbReference>
<name>A0A0K8PAU6_9CHLR</name>
<keyword evidence="2" id="KW-1003">Cell membrane</keyword>
<feature type="transmembrane region" description="Helical" evidence="7">
    <location>
        <begin position="302"/>
        <end position="320"/>
    </location>
</feature>
<organism evidence="9">
    <name type="scientific">Flexilinea flocculi</name>
    <dbReference type="NCBI Taxonomy" id="1678840"/>
    <lineage>
        <taxon>Bacteria</taxon>
        <taxon>Bacillati</taxon>
        <taxon>Chloroflexota</taxon>
        <taxon>Anaerolineae</taxon>
        <taxon>Anaerolineales</taxon>
        <taxon>Anaerolineaceae</taxon>
        <taxon>Flexilinea</taxon>
    </lineage>
</organism>
<evidence type="ECO:0000256" key="2">
    <source>
        <dbReference type="ARBA" id="ARBA00022475"/>
    </source>
</evidence>
<keyword evidence="4 7" id="KW-1133">Transmembrane helix</keyword>
<sequence length="658" mass="74720">MGVFERKHKQTKDYQAIIISVIFILGILFIFLLLKDFSQNINRIKRNEHEQYIKEISARNTVLLMSKLEQPLDLLSNSAVWYSELSENESIKNDEALKLVLREGAFDAVFYADSKGLLYSSNTAFLDISSYDSFKQAMQGKRNISDVTPYSVLYHQPMISFASPILDSNQQPQGVLYGFYNPQKFAEISSIDTENKNVITVLMDQKGNLLTSSDKSNIFFGSGNLWENEAFKDHISCEKMQQDINSGSSGFLSLSIQGEQQLLYYEPIGINQWYTVTAIKKSDLSNNSTSVNQMVMGLTTKIIGFLIFFFLSTIVCKQFFQKRISSTNRELVFSEQRFRIAASMTANIIFDYDISSKTISLSDQGGTKMILDTKDPNFPKKLLKMDDLPQKESDLIIEIFRNIDMGIESESCIICAGQVNELAQWYKIRLTSILDDNKNPIHTVGTIEDISQQKHVEKDLLIRAEHDSLTGLYNRKAAIQRIDQVLMDPANQILMENEVHAVLLIDMDNFKQVNDTLGHLVGDQLLVKFSDLLTKKFRKTDTVCRLGGDEFLIFLPKMNSKEFVLEKSQDLCNAANQFLQGNQDMIAASCSIGIAFAPLHGDTFHDLYHKADLALYHAKRLGKNRCYIYDNDSEESAEVELESKPAEEVSSENESSNR</sequence>
<evidence type="ECO:0000256" key="3">
    <source>
        <dbReference type="ARBA" id="ARBA00022692"/>
    </source>
</evidence>
<dbReference type="NCBIfam" id="TIGR00254">
    <property type="entry name" value="GGDEF"/>
    <property type="match status" value="1"/>
</dbReference>
<keyword evidence="5 7" id="KW-0472">Membrane</keyword>
<evidence type="ECO:0000256" key="4">
    <source>
        <dbReference type="ARBA" id="ARBA00022989"/>
    </source>
</evidence>
<dbReference type="Pfam" id="PF02743">
    <property type="entry name" value="dCache_1"/>
    <property type="match status" value="1"/>
</dbReference>
<evidence type="ECO:0000256" key="1">
    <source>
        <dbReference type="ARBA" id="ARBA00004651"/>
    </source>
</evidence>
<dbReference type="PANTHER" id="PTHR46663:SF2">
    <property type="entry name" value="GGDEF DOMAIN-CONTAINING PROTEIN"/>
    <property type="match status" value="1"/>
</dbReference>
<accession>A0A0K8PAU6</accession>
<dbReference type="Proteomes" id="UP000053370">
    <property type="component" value="Unassembled WGS sequence"/>
</dbReference>
<evidence type="ECO:0000256" key="7">
    <source>
        <dbReference type="SAM" id="Phobius"/>
    </source>
</evidence>
<evidence type="ECO:0000313" key="10">
    <source>
        <dbReference type="Proteomes" id="UP000053370"/>
    </source>
</evidence>
<dbReference type="PANTHER" id="PTHR46663">
    <property type="entry name" value="DIGUANYLATE CYCLASE DGCT-RELATED"/>
    <property type="match status" value="1"/>
</dbReference>
<comment type="subcellular location">
    <subcellularLocation>
        <location evidence="1">Cell membrane</location>
        <topology evidence="1">Multi-pass membrane protein</topology>
    </subcellularLocation>
</comment>
<dbReference type="PROSITE" id="PS50887">
    <property type="entry name" value="GGDEF"/>
    <property type="match status" value="1"/>
</dbReference>
<keyword evidence="10" id="KW-1185">Reference proteome</keyword>
<dbReference type="OrthoDB" id="155880at2"/>
<keyword evidence="3 7" id="KW-0812">Transmembrane</keyword>